<dbReference type="EMBL" id="VUJU01016511">
    <property type="protein sequence ID" value="KAF0688843.1"/>
    <property type="molecule type" value="Genomic_DNA"/>
</dbReference>
<gene>
    <name evidence="1" type="ORF">FWK35_00037168</name>
</gene>
<sequence>MSRCVEYEDSLLLQSLIDEHHELYLKLFKTHLRPKHHHMTHYPHILRNSGQLVLLWSMRFEAKHKEFKDIAHSISSRKNIPYTPSLKSQLKLAYTLLKKELSICKEIEFGKSIISTTELKLQYTPLTFYKSTYYHKNFNLDSVNFISWVNYKGTVYNSNNMVVVIDLCKDDLFPRFGIIKSIFVDETNNFDNHFQAYHLSINGNLHVLCIYIEDIINVSPTFYCTLANGDYMIPFRN</sequence>
<organism evidence="1 2">
    <name type="scientific">Aphis craccivora</name>
    <name type="common">Cowpea aphid</name>
    <dbReference type="NCBI Taxonomy" id="307492"/>
    <lineage>
        <taxon>Eukaryota</taxon>
        <taxon>Metazoa</taxon>
        <taxon>Ecdysozoa</taxon>
        <taxon>Arthropoda</taxon>
        <taxon>Hexapoda</taxon>
        <taxon>Insecta</taxon>
        <taxon>Pterygota</taxon>
        <taxon>Neoptera</taxon>
        <taxon>Paraneoptera</taxon>
        <taxon>Hemiptera</taxon>
        <taxon>Sternorrhyncha</taxon>
        <taxon>Aphidomorpha</taxon>
        <taxon>Aphidoidea</taxon>
        <taxon>Aphididae</taxon>
        <taxon>Aphidini</taxon>
        <taxon>Aphis</taxon>
        <taxon>Aphis</taxon>
    </lineage>
</organism>
<name>A0A6G0VIR5_APHCR</name>
<dbReference type="OrthoDB" id="6625741at2759"/>
<comment type="caution">
    <text evidence="1">The sequence shown here is derived from an EMBL/GenBank/DDBJ whole genome shotgun (WGS) entry which is preliminary data.</text>
</comment>
<evidence type="ECO:0000313" key="2">
    <source>
        <dbReference type="Proteomes" id="UP000478052"/>
    </source>
</evidence>
<accession>A0A6G0VIR5</accession>
<feature type="non-terminal residue" evidence="1">
    <location>
        <position position="237"/>
    </location>
</feature>
<evidence type="ECO:0000313" key="1">
    <source>
        <dbReference type="EMBL" id="KAF0688843.1"/>
    </source>
</evidence>
<protein>
    <submittedName>
        <fullName evidence="1">C2H2-type domain-containing protein</fullName>
    </submittedName>
</protein>
<dbReference type="AlphaFoldDB" id="A0A6G0VIR5"/>
<proteinExistence type="predicted"/>
<reference evidence="1 2" key="1">
    <citation type="submission" date="2019-08" db="EMBL/GenBank/DDBJ databases">
        <title>Whole genome of Aphis craccivora.</title>
        <authorList>
            <person name="Voronova N.V."/>
            <person name="Shulinski R.S."/>
            <person name="Bandarenka Y.V."/>
            <person name="Zhorov D.G."/>
            <person name="Warner D."/>
        </authorList>
    </citation>
    <scope>NUCLEOTIDE SEQUENCE [LARGE SCALE GENOMIC DNA]</scope>
    <source>
        <strain evidence="1">180601</strain>
        <tissue evidence="1">Whole Body</tissue>
    </source>
</reference>
<dbReference type="Proteomes" id="UP000478052">
    <property type="component" value="Unassembled WGS sequence"/>
</dbReference>
<keyword evidence="2" id="KW-1185">Reference proteome</keyword>